<sequence>MSIWKIIIREFLIFVGSVSILPTLVLALLAQQHSWNMLLSGAVREVLSGAIYSHQAPLGLWVRLLAPYLLVQSIRAWYWSQRSVVGMRWAHLYFSLVFAGVAFWSLSAAWDLFHFMTALGDMPAEIGQFLELEGSNLVIGLAAVFLTVHCARIFLNPSQRRDSSA</sequence>
<feature type="transmembrane region" description="Helical" evidence="1">
    <location>
        <begin position="12"/>
        <end position="30"/>
    </location>
</feature>
<protein>
    <submittedName>
        <fullName evidence="2">Uncharacterized protein</fullName>
    </submittedName>
</protein>
<evidence type="ECO:0000256" key="1">
    <source>
        <dbReference type="SAM" id="Phobius"/>
    </source>
</evidence>
<comment type="caution">
    <text evidence="2">The sequence shown here is derived from an EMBL/GenBank/DDBJ whole genome shotgun (WGS) entry which is preliminary data.</text>
</comment>
<evidence type="ECO:0000313" key="2">
    <source>
        <dbReference type="EMBL" id="HGH60184.1"/>
    </source>
</evidence>
<dbReference type="EMBL" id="DTGT01000086">
    <property type="protein sequence ID" value="HGH60184.1"/>
    <property type="molecule type" value="Genomic_DNA"/>
</dbReference>
<accession>A0A7C4AQS0</accession>
<name>A0A7C4AQS0_9BACT</name>
<proteinExistence type="predicted"/>
<reference evidence="2" key="1">
    <citation type="journal article" date="2020" name="mSystems">
        <title>Genome- and Community-Level Interaction Insights into Carbon Utilization and Element Cycling Functions of Hydrothermarchaeota in Hydrothermal Sediment.</title>
        <authorList>
            <person name="Zhou Z."/>
            <person name="Liu Y."/>
            <person name="Xu W."/>
            <person name="Pan J."/>
            <person name="Luo Z.H."/>
            <person name="Li M."/>
        </authorList>
    </citation>
    <scope>NUCLEOTIDE SEQUENCE [LARGE SCALE GENOMIC DNA]</scope>
    <source>
        <strain evidence="2">SpSt-769</strain>
    </source>
</reference>
<dbReference type="AlphaFoldDB" id="A0A7C4AQS0"/>
<keyword evidence="1" id="KW-0812">Transmembrane</keyword>
<keyword evidence="1" id="KW-1133">Transmembrane helix</keyword>
<feature type="transmembrane region" description="Helical" evidence="1">
    <location>
        <begin position="50"/>
        <end position="71"/>
    </location>
</feature>
<gene>
    <name evidence="2" type="ORF">ENV54_02665</name>
</gene>
<organism evidence="2">
    <name type="scientific">Desulfomonile tiedjei</name>
    <dbReference type="NCBI Taxonomy" id="2358"/>
    <lineage>
        <taxon>Bacteria</taxon>
        <taxon>Pseudomonadati</taxon>
        <taxon>Thermodesulfobacteriota</taxon>
        <taxon>Desulfomonilia</taxon>
        <taxon>Desulfomonilales</taxon>
        <taxon>Desulfomonilaceae</taxon>
        <taxon>Desulfomonile</taxon>
    </lineage>
</organism>
<feature type="transmembrane region" description="Helical" evidence="1">
    <location>
        <begin position="92"/>
        <end position="116"/>
    </location>
</feature>
<keyword evidence="1" id="KW-0472">Membrane</keyword>
<feature type="transmembrane region" description="Helical" evidence="1">
    <location>
        <begin position="136"/>
        <end position="155"/>
    </location>
</feature>